<feature type="compositionally biased region" description="Acidic residues" evidence="8">
    <location>
        <begin position="2554"/>
        <end position="2567"/>
    </location>
</feature>
<evidence type="ECO:0008006" key="14">
    <source>
        <dbReference type="Google" id="ProtNLM"/>
    </source>
</evidence>
<proteinExistence type="predicted"/>
<dbReference type="FunFam" id="2.30.29.30:FF:000018">
    <property type="entry name" value="E3 SUMO-protein ligase RanBP2"/>
    <property type="match status" value="4"/>
</dbReference>
<gene>
    <name evidence="12" type="ORF">DNTS_003335</name>
</gene>
<dbReference type="CDD" id="cd13177">
    <property type="entry name" value="RanBD2_RanBP2-like"/>
    <property type="match status" value="1"/>
</dbReference>
<feature type="region of interest" description="Disordered" evidence="8">
    <location>
        <begin position="2197"/>
        <end position="2229"/>
    </location>
</feature>
<feature type="compositionally biased region" description="Polar residues" evidence="8">
    <location>
        <begin position="822"/>
        <end position="832"/>
    </location>
</feature>
<feature type="domain" description="RanBP2-type" evidence="11">
    <location>
        <begin position="1309"/>
        <end position="1338"/>
    </location>
</feature>
<dbReference type="GO" id="GO:0005096">
    <property type="term" value="F:GTPase activator activity"/>
    <property type="evidence" value="ECO:0007669"/>
    <property type="project" value="TreeGrafter"/>
</dbReference>
<evidence type="ECO:0000256" key="6">
    <source>
        <dbReference type="PROSITE-ProRule" id="PRU00339"/>
    </source>
</evidence>
<name>A0A553QNW7_9TELE</name>
<dbReference type="PROSITE" id="PS01358">
    <property type="entry name" value="ZF_RANBP2_1"/>
    <property type="match status" value="3"/>
</dbReference>
<sequence>GAGLNRHPYALKTSEADSEKLRHNGNNARLLSSLNRSAIEKRRSTGGMRRTKAEVERYISAVQSGSPAQRARPVKGFLFAKLYYEAEEYELAQRYIAEYLLVQPKDSKAHKFLGQLYERAGDTQRALGCYKRSVELNPSQPDLVLKVAELLCSDPVPDSRARFWVERATRLMPGHPVVFRLKERLLESPDQLLLLLQTELKLRPGDLLLHQRLVQFHRAEGRLEEAALHCLRAEENQILPPRRADWHRLIILTLQEYLQLPGAELNLPLTRRCQTEVLFAHCSWIRSCLEEKSCQESGDALWSFDCALQNTRRNRSDVVELLTEMRAQLYLFSGTLLLKRAQSGEQPWRAVRALAALCYTLAYQVPRPRGRGSQAGAQDGLALLACERASHAGHMLLSLSEDSSPELLLQELIETFGTHSGRADLAHSLYSPLTRPEESEEPREDRSFICGDDTAISTSHTPSLQELQHADAGAVLRRGGDLQALLWLALQQGNTLELQPWLRLIFPRLPLETNKLENTGAESICLLDLEVFVRGVLFCAQAELQQRSLSLSPCPNAPPRSLPLELMKSMSTDRQGEWWNAVCVLLEQRTPSGLSAKLRLLVQHGLNALRAGEKHGLQPALLIHWAQELSREGERVNSFYDQKDFGARSVHYWRAALPLLDKIRNRRSIPEPLEPLFSHYRSREIQPVHVLALEQEAQISVATLLDIEGSTNEAIRALEQIRSPSACWSLAKIYQRLAEEAGNEEDSEKHLRFLQQFRRYLEKILQSSPQEREMLAVPVEEVMDLLNDVTQQLEEDHLEIPLSCPAGFPQSSSPEAPLKISPSPSRRVTLSPKTPPHWAEDQKSLLQMLCQQVEALKNEVHELRHHSTSDASSSFQVYREKLSAEGTQENLASAQNLGGAPLTVCTTVPSVYYGQSPGYNSQYTTPTKGPVFGISRLPPQQHLYAHTPPLQSTPGCVYPQEQVFGGPLRFESPATSLLSPYSEEFYIPTVNPSLPEPGYFTKPSAPVLQTSQIQPGLSPQTTEEALKPTGSGAASVTPSSTIAFKFKSNFKSNDGDFTFSAHAKNSESLLGLLTSDSSAPAEAQPEPSAVFTFGNKSSPAFFSEGAQGMFGSSEPRFGALEKREDSDNDSTQVEEDEDGPHFEPIVPLPDKVDVKTGEEEEEEMFCKRAKLFRFDTESKEWKERGIGSIKILKHRTSGKVRLLMRREQVLKICANHYITTDMVLKPNAGSDKSWVWHAMDYADEMPKNEQLAIRFKTVDEATLFKARFEEAQTFLCAQEQTAENKAEELPKPQQSAHKGTDLKSMFCKKPGEWDCDVCSVRNAPLASLCVACNSSAPFTTGKEKPKTLTAPPAKLFSFGLSEDSFKNPTEGFKGLSFGSQIPASFKFGTSELVKKSAPAEEPQKPKASTVPAATVGFGSQFAQKEGQWDCEVCLVRNEVSATTCVSCSTANLSVTTKCPTPASSGLAAMFGKKEGQWDCDVCLVRNESSSTTCVSCQTPNSSVKMQSSTPSSSSSNFALVSAGSQPASTGFTANFTASSGFKFGTSQENTSSEGLKCGAPAIKQPCSAEFSLSMPVPAGGFKFGIESEPKETEAGSAADLLKNIADLHNEKERGDSDPASVENNPLISGKTNTFSFADLALSSQGGFQFGQRDPSFRGFTGAGEQLFSGARSSTAIAEAGDPDEDLYRTEDTDDIQFEPVVQMPDRVDLVTGEEDEQVLYSQRVKLFRFDSESSQWKERGVGNLKLLKNTQNGKLRVLMRREQVLKVCANHWITTTMNLKPLSGSDRAWMWMANDFSDGDARLEQLAAKFKSLDLAEEFRQKFEECQRLLLDIPLQTPHKLVNTGRTAQLIQKAEEMKSGLKDLKTFLTFQSKEDKSEVTSQSGSSVVVKLESESTVSALEWDNYDLLQENAQRNYQKPSTSDAPLQQEVVTKNLFRFGESSAGFNFCFQPALSPSKSPSKLNQSRVSVGAEEDPETSVEEERDGQYFEPVVPLPDLIQVSTGEEDEQVLFSHRAKLYRYDKGLSQWKERGIGDLKILQHLESKRVRLVMRRDQVLKLCANHWISGTMSLEPMRGAERAWVWTALDFTEGDGKVEQLAVRFKLQETANSFKEIFDQAKEAHEKGNLIIPALSMVAPAEQGELCGQAAISVLEETTRERSGSFEESKGSPEPLSQAAKHLVSPPKFVFGSEAMQKIFGSPGEQPSAPVSRTGGMEASRAKPNASDQMTPMTPFGLSAKSVDFRLFRNNPMAFWTCGSAQMEVEQTPLTEDPDLHVVFEREPSQEQAELAERLQLPRTFFCYQNLPGYCSDPDDHDDEDYETAVRNLGGRLYPGGTEAQSDRDVECTLVWEKKATPQEEQRARRLLLPPTFLCGVSSESEAETESNPELASEKPKLAAEAGPTPVLEEKPRTEASLAERDAKPKPDSEADAEQELDQTPESRAAAETTALLEPEPESEPGADADLAPAAELDARAEPEQCSRASEESSAVMDLSTKSSSSEGSTGFSFASAAANSFSFADLAKSSEEFTFGKKDVNFTWSNAGAAVFGSTPKRTEEEEADEEEGSDEEAPQSQEIHFQPIVSLPEVEVRSGEEGEEVLFKEMCKLYRWDRSDSAWKERGMGELKILLHPERRSSRVLMRRNQVLKVCANHAISASIDLRPLNASANALVWTATDYSEGEPRVEQLAAKFKLPEMVKSFRRVFEQCQAESERPLASPDPHAPPVPYPSNPRVFFRVAVDGHGAGTLIMELFTHLVPRTAERFRALCTGERGASYKGTLFHRVIPEYLCEGGELESPIESLSSEALEDECFAVSHSAPGLLSMEVHSLSRFSLTLRKAEQLDHTHVALGVVREGMDLLTRLGTMGTREGAPTHTISISECGEM</sequence>
<feature type="repeat" description="TPR" evidence="6">
    <location>
        <begin position="107"/>
        <end position="140"/>
    </location>
</feature>
<feature type="domain" description="RanBD1" evidence="10">
    <location>
        <begin position="1987"/>
        <end position="2123"/>
    </location>
</feature>
<feature type="region of interest" description="Disordered" evidence="8">
    <location>
        <begin position="809"/>
        <end position="838"/>
    </location>
</feature>
<keyword evidence="13" id="KW-1185">Reference proteome</keyword>
<feature type="compositionally biased region" description="Basic and acidic residues" evidence="8">
    <location>
        <begin position="2154"/>
        <end position="2167"/>
    </location>
</feature>
<dbReference type="Gene3D" id="2.30.29.30">
    <property type="entry name" value="Pleckstrin-homology domain (PH domain)/Phosphotyrosine-binding domain (PTB)"/>
    <property type="match status" value="4"/>
</dbReference>
<dbReference type="Gene3D" id="2.40.100.10">
    <property type="entry name" value="Cyclophilin-like"/>
    <property type="match status" value="1"/>
</dbReference>
<dbReference type="PROSITE" id="PS50293">
    <property type="entry name" value="TPR_REGION"/>
    <property type="match status" value="1"/>
</dbReference>
<feature type="region of interest" description="Disordered" evidence="8">
    <location>
        <begin position="2545"/>
        <end position="2575"/>
    </location>
</feature>
<protein>
    <recommendedName>
        <fullName evidence="14">RAN binding protein 2</fullName>
    </recommendedName>
</protein>
<dbReference type="SMART" id="SM00547">
    <property type="entry name" value="ZnF_RBZ"/>
    <property type="match status" value="3"/>
</dbReference>
<dbReference type="SUPFAM" id="SSF50729">
    <property type="entry name" value="PH domain-like"/>
    <property type="match status" value="4"/>
</dbReference>
<dbReference type="PROSITE" id="PS50072">
    <property type="entry name" value="CSA_PPIASE_2"/>
    <property type="match status" value="1"/>
</dbReference>
<evidence type="ECO:0000259" key="10">
    <source>
        <dbReference type="PROSITE" id="PS50196"/>
    </source>
</evidence>
<keyword evidence="2" id="KW-0479">Metal-binding</keyword>
<dbReference type="Gene3D" id="1.25.40.10">
    <property type="entry name" value="Tetratricopeptide repeat domain"/>
    <property type="match status" value="1"/>
</dbReference>
<feature type="region of interest" description="Disordered" evidence="8">
    <location>
        <begin position="1954"/>
        <end position="1985"/>
    </location>
</feature>
<dbReference type="InterPro" id="IPR022011">
    <property type="entry name" value="IR1-M"/>
</dbReference>
<dbReference type="Gene3D" id="4.10.1060.10">
    <property type="entry name" value="Zinc finger, RanBP2-type"/>
    <property type="match status" value="3"/>
</dbReference>
<dbReference type="PANTHER" id="PTHR23138">
    <property type="entry name" value="RAN BINDING PROTEIN"/>
    <property type="match status" value="1"/>
</dbReference>
<dbReference type="GO" id="GO:0003755">
    <property type="term" value="F:peptidyl-prolyl cis-trans isomerase activity"/>
    <property type="evidence" value="ECO:0007669"/>
    <property type="project" value="InterPro"/>
</dbReference>
<dbReference type="OrthoDB" id="2357150at2759"/>
<dbReference type="InterPro" id="IPR000156">
    <property type="entry name" value="Ran_bind_dom"/>
</dbReference>
<evidence type="ECO:0000259" key="11">
    <source>
        <dbReference type="PROSITE" id="PS50199"/>
    </source>
</evidence>
<feature type="domain" description="RanBD1" evidence="10">
    <location>
        <begin position="2574"/>
        <end position="2709"/>
    </location>
</feature>
<feature type="domain" description="RanBD1" evidence="10">
    <location>
        <begin position="1141"/>
        <end position="1277"/>
    </location>
</feature>
<feature type="compositionally biased region" description="Acidic residues" evidence="8">
    <location>
        <begin position="1971"/>
        <end position="1983"/>
    </location>
</feature>
<dbReference type="Proteomes" id="UP000316079">
    <property type="component" value="Unassembled WGS sequence"/>
</dbReference>
<dbReference type="Pfam" id="PF00160">
    <property type="entry name" value="Pro_isomerase"/>
    <property type="match status" value="1"/>
</dbReference>
<evidence type="ECO:0000256" key="2">
    <source>
        <dbReference type="ARBA" id="ARBA00022723"/>
    </source>
</evidence>
<evidence type="ECO:0000256" key="5">
    <source>
        <dbReference type="PROSITE-ProRule" id="PRU00322"/>
    </source>
</evidence>
<evidence type="ECO:0000256" key="1">
    <source>
        <dbReference type="ARBA" id="ARBA00022553"/>
    </source>
</evidence>
<dbReference type="InterPro" id="IPR019734">
    <property type="entry name" value="TPR_rpt"/>
</dbReference>
<feature type="domain" description="PPIase cyclophilin-type" evidence="9">
    <location>
        <begin position="2730"/>
        <end position="2878"/>
    </location>
</feature>
<dbReference type="PRINTS" id="PR00153">
    <property type="entry name" value="CSAPPISMRASE"/>
</dbReference>
<evidence type="ECO:0000256" key="7">
    <source>
        <dbReference type="SAM" id="Coils"/>
    </source>
</evidence>
<dbReference type="InterPro" id="IPR011993">
    <property type="entry name" value="PH-like_dom_sf"/>
</dbReference>
<accession>A0A553QNW7</accession>
<evidence type="ECO:0000313" key="13">
    <source>
        <dbReference type="Proteomes" id="UP000316079"/>
    </source>
</evidence>
<dbReference type="InterPro" id="IPR002130">
    <property type="entry name" value="Cyclophilin-type_PPIase_dom"/>
</dbReference>
<keyword evidence="6" id="KW-0802">TPR repeat</keyword>
<feature type="coiled-coil region" evidence="7">
    <location>
        <begin position="839"/>
        <end position="866"/>
    </location>
</feature>
<dbReference type="Pfam" id="PF00641">
    <property type="entry name" value="Zn_ribbon_RanBP"/>
    <property type="match status" value="3"/>
</dbReference>
<dbReference type="Pfam" id="PF12185">
    <property type="entry name" value="IR1-M"/>
    <property type="match status" value="2"/>
</dbReference>
<feature type="region of interest" description="Disordered" evidence="8">
    <location>
        <begin position="2154"/>
        <end position="2175"/>
    </location>
</feature>
<evidence type="ECO:0000259" key="9">
    <source>
        <dbReference type="PROSITE" id="PS50072"/>
    </source>
</evidence>
<dbReference type="SMART" id="SM00160">
    <property type="entry name" value="RanBD"/>
    <property type="match status" value="4"/>
</dbReference>
<dbReference type="SUPFAM" id="SSF48452">
    <property type="entry name" value="TPR-like"/>
    <property type="match status" value="1"/>
</dbReference>
<feature type="domain" description="RanBP2-type" evidence="11">
    <location>
        <begin position="1424"/>
        <end position="1453"/>
    </location>
</feature>
<feature type="compositionally biased region" description="Low complexity" evidence="8">
    <location>
        <begin position="2492"/>
        <end position="2504"/>
    </location>
</feature>
<evidence type="ECO:0000256" key="8">
    <source>
        <dbReference type="SAM" id="MobiDB-lite"/>
    </source>
</evidence>
<feature type="compositionally biased region" description="Low complexity" evidence="8">
    <location>
        <begin position="2438"/>
        <end position="2450"/>
    </location>
</feature>
<dbReference type="InterPro" id="IPR001876">
    <property type="entry name" value="Znf_RanBP2"/>
</dbReference>
<dbReference type="PANTHER" id="PTHR23138:SF87">
    <property type="entry name" value="E3 SUMO-PROTEIN LIGASE RANBP2"/>
    <property type="match status" value="1"/>
</dbReference>
<feature type="domain" description="RanBP2-type" evidence="11">
    <location>
        <begin position="1473"/>
        <end position="1502"/>
    </location>
</feature>
<organism evidence="12 13">
    <name type="scientific">Danionella cerebrum</name>
    <dbReference type="NCBI Taxonomy" id="2873325"/>
    <lineage>
        <taxon>Eukaryota</taxon>
        <taxon>Metazoa</taxon>
        <taxon>Chordata</taxon>
        <taxon>Craniata</taxon>
        <taxon>Vertebrata</taxon>
        <taxon>Euteleostomi</taxon>
        <taxon>Actinopterygii</taxon>
        <taxon>Neopterygii</taxon>
        <taxon>Teleostei</taxon>
        <taxon>Ostariophysi</taxon>
        <taxon>Cypriniformes</taxon>
        <taxon>Danionidae</taxon>
        <taxon>Danioninae</taxon>
        <taxon>Danionella</taxon>
    </lineage>
</organism>
<evidence type="ECO:0000256" key="4">
    <source>
        <dbReference type="ARBA" id="ARBA00022833"/>
    </source>
</evidence>
<keyword evidence="1" id="KW-0597">Phosphoprotein</keyword>
<dbReference type="GO" id="GO:0005737">
    <property type="term" value="C:cytoplasm"/>
    <property type="evidence" value="ECO:0007669"/>
    <property type="project" value="TreeGrafter"/>
</dbReference>
<dbReference type="EMBL" id="SRMA01025726">
    <property type="protein sequence ID" value="TRY91675.1"/>
    <property type="molecule type" value="Genomic_DNA"/>
</dbReference>
<dbReference type="SUPFAM" id="SSF50891">
    <property type="entry name" value="Cyclophilin-like"/>
    <property type="match status" value="1"/>
</dbReference>
<dbReference type="GO" id="GO:0008270">
    <property type="term" value="F:zinc ion binding"/>
    <property type="evidence" value="ECO:0007669"/>
    <property type="project" value="UniProtKB-KW"/>
</dbReference>
<dbReference type="InterPro" id="IPR045255">
    <property type="entry name" value="RanBP1-like"/>
</dbReference>
<feature type="compositionally biased region" description="Basic and acidic residues" evidence="8">
    <location>
        <begin position="2404"/>
        <end position="2425"/>
    </location>
</feature>
<dbReference type="InterPro" id="IPR029000">
    <property type="entry name" value="Cyclophilin-like_dom_sf"/>
</dbReference>
<feature type="compositionally biased region" description="Acidic residues" evidence="8">
    <location>
        <begin position="2426"/>
        <end position="2435"/>
    </location>
</feature>
<keyword evidence="4" id="KW-0862">Zinc</keyword>
<dbReference type="FunFam" id="4.10.1060.10:FF:000003">
    <property type="entry name" value="E3 SUMO-protein ligase RanBP2"/>
    <property type="match status" value="2"/>
</dbReference>
<keyword evidence="7" id="KW-0175">Coiled coil</keyword>
<evidence type="ECO:0000313" key="12">
    <source>
        <dbReference type="EMBL" id="TRY91675.1"/>
    </source>
</evidence>
<feature type="region of interest" description="Disordered" evidence="8">
    <location>
        <begin position="1122"/>
        <end position="1149"/>
    </location>
</feature>
<reference evidence="12 13" key="1">
    <citation type="journal article" date="2019" name="Sci. Data">
        <title>Hybrid genome assembly and annotation of Danionella translucida.</title>
        <authorList>
            <person name="Kadobianskyi M."/>
            <person name="Schulze L."/>
            <person name="Schuelke M."/>
            <person name="Judkewitz B."/>
        </authorList>
    </citation>
    <scope>NUCLEOTIDE SEQUENCE [LARGE SCALE GENOMIC DNA]</scope>
    <source>
        <strain evidence="12 13">Bolton</strain>
    </source>
</reference>
<dbReference type="InterPro" id="IPR036443">
    <property type="entry name" value="Znf_RanBP2_sf"/>
</dbReference>
<feature type="region of interest" description="Disordered" evidence="8">
    <location>
        <begin position="2374"/>
        <end position="2504"/>
    </location>
</feature>
<evidence type="ECO:0000256" key="3">
    <source>
        <dbReference type="ARBA" id="ARBA00022771"/>
    </source>
</evidence>
<feature type="domain" description="RanBD1" evidence="10">
    <location>
        <begin position="1696"/>
        <end position="1832"/>
    </location>
</feature>
<feature type="compositionally biased region" description="Basic and acidic residues" evidence="8">
    <location>
        <begin position="2469"/>
        <end position="2483"/>
    </location>
</feature>
<comment type="caution">
    <text evidence="12">The sequence shown here is derived from an EMBL/GenBank/DDBJ whole genome shotgun (WGS) entry which is preliminary data.</text>
</comment>
<dbReference type="PROSITE" id="PS50199">
    <property type="entry name" value="ZF_RANBP2_2"/>
    <property type="match status" value="3"/>
</dbReference>
<keyword evidence="3 5" id="KW-0863">Zinc-finger</keyword>
<dbReference type="GO" id="GO:0005643">
    <property type="term" value="C:nuclear pore"/>
    <property type="evidence" value="ECO:0007669"/>
    <property type="project" value="TreeGrafter"/>
</dbReference>
<dbReference type="InterPro" id="IPR011990">
    <property type="entry name" value="TPR-like_helical_dom_sf"/>
</dbReference>
<dbReference type="SUPFAM" id="SSF90209">
    <property type="entry name" value="Ran binding protein zinc finger-like"/>
    <property type="match status" value="3"/>
</dbReference>
<feature type="non-terminal residue" evidence="12">
    <location>
        <position position="1"/>
    </location>
</feature>
<dbReference type="Pfam" id="PF00638">
    <property type="entry name" value="Ran_BP1"/>
    <property type="match status" value="4"/>
</dbReference>
<dbReference type="PROSITE" id="PS50005">
    <property type="entry name" value="TPR"/>
    <property type="match status" value="1"/>
</dbReference>
<feature type="compositionally biased region" description="Acidic residues" evidence="8">
    <location>
        <begin position="1126"/>
        <end position="1138"/>
    </location>
</feature>
<dbReference type="PROSITE" id="PS50196">
    <property type="entry name" value="RANBD1"/>
    <property type="match status" value="4"/>
</dbReference>
<dbReference type="SMART" id="SM00028">
    <property type="entry name" value="TPR"/>
    <property type="match status" value="1"/>
</dbReference>